<dbReference type="PANTHER" id="PTHR21366">
    <property type="entry name" value="GLYOXALASE FAMILY PROTEIN"/>
    <property type="match status" value="1"/>
</dbReference>
<accession>A0A2A8PPF6</accession>
<organism evidence="2 3">
    <name type="scientific">Bacillus cereus</name>
    <dbReference type="NCBI Taxonomy" id="1396"/>
    <lineage>
        <taxon>Bacteria</taxon>
        <taxon>Bacillati</taxon>
        <taxon>Bacillota</taxon>
        <taxon>Bacilli</taxon>
        <taxon>Bacillales</taxon>
        <taxon>Bacillaceae</taxon>
        <taxon>Bacillus</taxon>
        <taxon>Bacillus cereus group</taxon>
    </lineage>
</organism>
<dbReference type="AlphaFoldDB" id="A0A2A8PPF6"/>
<dbReference type="InterPro" id="IPR004360">
    <property type="entry name" value="Glyas_Fos-R_dOase_dom"/>
</dbReference>
<dbReference type="InterPro" id="IPR050383">
    <property type="entry name" value="GlyoxalaseI/FosfomycinResist"/>
</dbReference>
<sequence>MIKKIYETHLEVKSLNASIDFYQNKLGLKLGKTSRNAVFFWIGDIGHQFLGLWEVPKETEVKPRHFAFEVELDFLKRSKVWLEERGIKVIGSQGKSNEGPIVQTWIPAASVYFLDLDGNKLEFISMLEDTPKELDYVPYLSEWEKINK</sequence>
<dbReference type="PROSITE" id="PS51819">
    <property type="entry name" value="VOC"/>
    <property type="match status" value="1"/>
</dbReference>
<protein>
    <submittedName>
        <fullName evidence="2">Fosmidomycin resistance protein</fullName>
    </submittedName>
</protein>
<dbReference type="Proteomes" id="UP000220635">
    <property type="component" value="Unassembled WGS sequence"/>
</dbReference>
<proteinExistence type="predicted"/>
<feature type="domain" description="VOC" evidence="1">
    <location>
        <begin position="4"/>
        <end position="126"/>
    </location>
</feature>
<dbReference type="EMBL" id="NTWE01000068">
    <property type="protein sequence ID" value="PEV95760.1"/>
    <property type="molecule type" value="Genomic_DNA"/>
</dbReference>
<dbReference type="InterPro" id="IPR037523">
    <property type="entry name" value="VOC_core"/>
</dbReference>
<dbReference type="OrthoDB" id="375220at2"/>
<dbReference type="InterPro" id="IPR029068">
    <property type="entry name" value="Glyas_Bleomycin-R_OHBP_Dase"/>
</dbReference>
<comment type="caution">
    <text evidence="2">The sequence shown here is derived from an EMBL/GenBank/DDBJ whole genome shotgun (WGS) entry which is preliminary data.</text>
</comment>
<dbReference type="PANTHER" id="PTHR21366:SF31">
    <property type="entry name" value="METALLOTHIOL TRANSFERASE FOSB"/>
    <property type="match status" value="1"/>
</dbReference>
<dbReference type="CDD" id="cd06587">
    <property type="entry name" value="VOC"/>
    <property type="match status" value="1"/>
</dbReference>
<dbReference type="Pfam" id="PF00903">
    <property type="entry name" value="Glyoxalase"/>
    <property type="match status" value="1"/>
</dbReference>
<dbReference type="RefSeq" id="WP_098381341.1">
    <property type="nucleotide sequence ID" value="NZ_NTWE01000068.1"/>
</dbReference>
<evidence type="ECO:0000259" key="1">
    <source>
        <dbReference type="PROSITE" id="PS51819"/>
    </source>
</evidence>
<dbReference type="Gene3D" id="3.10.180.10">
    <property type="entry name" value="2,3-Dihydroxybiphenyl 1,2-Dioxygenase, domain 1"/>
    <property type="match status" value="1"/>
</dbReference>
<evidence type="ECO:0000313" key="3">
    <source>
        <dbReference type="Proteomes" id="UP000220635"/>
    </source>
</evidence>
<reference evidence="2 3" key="1">
    <citation type="submission" date="2017-09" db="EMBL/GenBank/DDBJ databases">
        <title>Large-scale bioinformatics analysis of Bacillus genomes uncovers conserved roles of natural products in bacterial physiology.</title>
        <authorList>
            <consortium name="Agbiome Team Llc"/>
            <person name="Bleich R.M."/>
            <person name="Grubbs K.J."/>
            <person name="Santa Maria K.C."/>
            <person name="Allen S.E."/>
            <person name="Farag S."/>
            <person name="Shank E.A."/>
            <person name="Bowers A."/>
        </authorList>
    </citation>
    <scope>NUCLEOTIDE SEQUENCE [LARGE SCALE GENOMIC DNA]</scope>
    <source>
        <strain evidence="2 3">AFS010695</strain>
    </source>
</reference>
<evidence type="ECO:0000313" key="2">
    <source>
        <dbReference type="EMBL" id="PEV95760.1"/>
    </source>
</evidence>
<gene>
    <name evidence="2" type="ORF">CN425_25855</name>
</gene>
<dbReference type="SUPFAM" id="SSF54593">
    <property type="entry name" value="Glyoxalase/Bleomycin resistance protein/Dihydroxybiphenyl dioxygenase"/>
    <property type="match status" value="1"/>
</dbReference>
<name>A0A2A8PPF6_BACCE</name>